<accession>A0ABW0I9U4</accession>
<keyword evidence="5" id="KW-1185">Reference proteome</keyword>
<dbReference type="Gene3D" id="3.40.50.2300">
    <property type="match status" value="1"/>
</dbReference>
<comment type="caution">
    <text evidence="4">The sequence shown here is derived from an EMBL/GenBank/DDBJ whole genome shotgun (WGS) entry which is preliminary data.</text>
</comment>
<dbReference type="InterPro" id="IPR001789">
    <property type="entry name" value="Sig_transdc_resp-reg_receiver"/>
</dbReference>
<dbReference type="SMART" id="SM00448">
    <property type="entry name" value="REC"/>
    <property type="match status" value="1"/>
</dbReference>
<protein>
    <submittedName>
        <fullName evidence="4">Response regulator</fullName>
    </submittedName>
</protein>
<sequence length="130" mass="14745">MRSKQTILIADDDPTQRKLLTYELTKIGYKVLIASNGLEAINWLRSPQPRPDLVLLDLLMPRFSGLDVLEMLKASSSKLPVILMSAAEWPIVRHSVNQLVPDAFMVKPFDLQNLLAKIETLLHNRLEQAD</sequence>
<feature type="modified residue" description="4-aspartylphosphate" evidence="2">
    <location>
        <position position="57"/>
    </location>
</feature>
<gene>
    <name evidence="4" type="ORF">ACFPMF_12050</name>
</gene>
<evidence type="ECO:0000313" key="4">
    <source>
        <dbReference type="EMBL" id="MFC5410046.1"/>
    </source>
</evidence>
<dbReference type="InterPro" id="IPR011006">
    <property type="entry name" value="CheY-like_superfamily"/>
</dbReference>
<evidence type="ECO:0000259" key="3">
    <source>
        <dbReference type="PROSITE" id="PS50110"/>
    </source>
</evidence>
<dbReference type="PANTHER" id="PTHR44591">
    <property type="entry name" value="STRESS RESPONSE REGULATOR PROTEIN 1"/>
    <property type="match status" value="1"/>
</dbReference>
<reference evidence="5" key="1">
    <citation type="journal article" date="2019" name="Int. J. Syst. Evol. Microbiol.">
        <title>The Global Catalogue of Microorganisms (GCM) 10K type strain sequencing project: providing services to taxonomists for standard genome sequencing and annotation.</title>
        <authorList>
            <consortium name="The Broad Institute Genomics Platform"/>
            <consortium name="The Broad Institute Genome Sequencing Center for Infectious Disease"/>
            <person name="Wu L."/>
            <person name="Ma J."/>
        </authorList>
    </citation>
    <scope>NUCLEOTIDE SEQUENCE [LARGE SCALE GENOMIC DNA]</scope>
    <source>
        <strain evidence="5">CCUG 55250</strain>
    </source>
</reference>
<dbReference type="PANTHER" id="PTHR44591:SF3">
    <property type="entry name" value="RESPONSE REGULATORY DOMAIN-CONTAINING PROTEIN"/>
    <property type="match status" value="1"/>
</dbReference>
<keyword evidence="1 2" id="KW-0597">Phosphoprotein</keyword>
<dbReference type="SUPFAM" id="SSF52172">
    <property type="entry name" value="CheY-like"/>
    <property type="match status" value="1"/>
</dbReference>
<name>A0ABW0I9U4_9BACT</name>
<dbReference type="Proteomes" id="UP001596106">
    <property type="component" value="Unassembled WGS sequence"/>
</dbReference>
<dbReference type="PROSITE" id="PS50110">
    <property type="entry name" value="RESPONSE_REGULATORY"/>
    <property type="match status" value="1"/>
</dbReference>
<dbReference type="EMBL" id="JBHSMA010000003">
    <property type="protein sequence ID" value="MFC5410046.1"/>
    <property type="molecule type" value="Genomic_DNA"/>
</dbReference>
<organism evidence="4 5">
    <name type="scientific">Larkinella bovis</name>
    <dbReference type="NCBI Taxonomy" id="683041"/>
    <lineage>
        <taxon>Bacteria</taxon>
        <taxon>Pseudomonadati</taxon>
        <taxon>Bacteroidota</taxon>
        <taxon>Cytophagia</taxon>
        <taxon>Cytophagales</taxon>
        <taxon>Spirosomataceae</taxon>
        <taxon>Larkinella</taxon>
    </lineage>
</organism>
<evidence type="ECO:0000256" key="2">
    <source>
        <dbReference type="PROSITE-ProRule" id="PRU00169"/>
    </source>
</evidence>
<evidence type="ECO:0000313" key="5">
    <source>
        <dbReference type="Proteomes" id="UP001596106"/>
    </source>
</evidence>
<proteinExistence type="predicted"/>
<evidence type="ECO:0000256" key="1">
    <source>
        <dbReference type="ARBA" id="ARBA00022553"/>
    </source>
</evidence>
<dbReference type="InterPro" id="IPR050595">
    <property type="entry name" value="Bact_response_regulator"/>
</dbReference>
<dbReference type="RefSeq" id="WP_379844974.1">
    <property type="nucleotide sequence ID" value="NZ_JBHSMA010000003.1"/>
</dbReference>
<feature type="domain" description="Response regulatory" evidence="3">
    <location>
        <begin position="6"/>
        <end position="122"/>
    </location>
</feature>
<dbReference type="Pfam" id="PF00072">
    <property type="entry name" value="Response_reg"/>
    <property type="match status" value="1"/>
</dbReference>